<feature type="non-terminal residue" evidence="1">
    <location>
        <position position="1"/>
    </location>
</feature>
<dbReference type="Proteomes" id="UP001189429">
    <property type="component" value="Unassembled WGS sequence"/>
</dbReference>
<comment type="caution">
    <text evidence="1">The sequence shown here is derived from an EMBL/GenBank/DDBJ whole genome shotgun (WGS) entry which is preliminary data.</text>
</comment>
<reference evidence="1" key="1">
    <citation type="submission" date="2023-10" db="EMBL/GenBank/DDBJ databases">
        <authorList>
            <person name="Chen Y."/>
            <person name="Shah S."/>
            <person name="Dougan E. K."/>
            <person name="Thang M."/>
            <person name="Chan C."/>
        </authorList>
    </citation>
    <scope>NUCLEOTIDE SEQUENCE [LARGE SCALE GENOMIC DNA]</scope>
</reference>
<feature type="non-terminal residue" evidence="1">
    <location>
        <position position="165"/>
    </location>
</feature>
<dbReference type="EMBL" id="CAUYUJ010017690">
    <property type="protein sequence ID" value="CAK0876995.1"/>
    <property type="molecule type" value="Genomic_DNA"/>
</dbReference>
<accession>A0ABN9VU01</accession>
<proteinExistence type="predicted"/>
<evidence type="ECO:0000313" key="1">
    <source>
        <dbReference type="EMBL" id="CAK0876995.1"/>
    </source>
</evidence>
<organism evidence="1 2">
    <name type="scientific">Prorocentrum cordatum</name>
    <dbReference type="NCBI Taxonomy" id="2364126"/>
    <lineage>
        <taxon>Eukaryota</taxon>
        <taxon>Sar</taxon>
        <taxon>Alveolata</taxon>
        <taxon>Dinophyceae</taxon>
        <taxon>Prorocentrales</taxon>
        <taxon>Prorocentraceae</taxon>
        <taxon>Prorocentrum</taxon>
    </lineage>
</organism>
<protein>
    <submittedName>
        <fullName evidence="1">Uncharacterized protein</fullName>
    </submittedName>
</protein>
<name>A0ABN9VU01_9DINO</name>
<gene>
    <name evidence="1" type="ORF">PCOR1329_LOCUS61170</name>
</gene>
<keyword evidence="2" id="KW-1185">Reference proteome</keyword>
<sequence>VRGPAKMARASRARATTAASLLKTDAKEEKIFKSFYTLMNLLRGVFFDLTGQIATENAFRGAVPETVVKAFGVDHLWPLIGFAWHALLEKSLVSIEQQELKPCHFVFGNPGRSDWPNKVQISRDDIYATGTVRTFMDNVDAMLKSGMRVKQWDGLVEVIKAACMD</sequence>
<evidence type="ECO:0000313" key="2">
    <source>
        <dbReference type="Proteomes" id="UP001189429"/>
    </source>
</evidence>